<keyword evidence="3 7" id="KW-0378">Hydrolase</keyword>
<proteinExistence type="inferred from homology"/>
<dbReference type="EMBL" id="JBHSRS010000084">
    <property type="protein sequence ID" value="MFC6284576.1"/>
    <property type="molecule type" value="Genomic_DNA"/>
</dbReference>
<dbReference type="EC" id="3.4.21.-" evidence="7"/>
<dbReference type="InterPro" id="IPR001478">
    <property type="entry name" value="PDZ"/>
</dbReference>
<dbReference type="PANTHER" id="PTHR22939">
    <property type="entry name" value="SERINE PROTEASE FAMILY S1C HTRA-RELATED"/>
    <property type="match status" value="1"/>
</dbReference>
<gene>
    <name evidence="7" type="ORF">ACFQND_25400</name>
</gene>
<keyword evidence="4" id="KW-0720">Serine protease</keyword>
<dbReference type="PRINTS" id="PR00834">
    <property type="entry name" value="PROTEASES2C"/>
</dbReference>
<evidence type="ECO:0000256" key="5">
    <source>
        <dbReference type="SAM" id="SignalP"/>
    </source>
</evidence>
<evidence type="ECO:0000256" key="4">
    <source>
        <dbReference type="ARBA" id="ARBA00022825"/>
    </source>
</evidence>
<evidence type="ECO:0000256" key="1">
    <source>
        <dbReference type="ARBA" id="ARBA00010541"/>
    </source>
</evidence>
<keyword evidence="8" id="KW-1185">Reference proteome</keyword>
<dbReference type="SUPFAM" id="SSF50156">
    <property type="entry name" value="PDZ domain-like"/>
    <property type="match status" value="1"/>
</dbReference>
<name>A0ABW1U3S0_9BURK</name>
<feature type="domain" description="PDZ" evidence="6">
    <location>
        <begin position="244"/>
        <end position="305"/>
    </location>
</feature>
<dbReference type="InterPro" id="IPR001940">
    <property type="entry name" value="Peptidase_S1C"/>
</dbReference>
<organism evidence="7 8">
    <name type="scientific">Polaromonas aquatica</name>
    <dbReference type="NCBI Taxonomy" id="332657"/>
    <lineage>
        <taxon>Bacteria</taxon>
        <taxon>Pseudomonadati</taxon>
        <taxon>Pseudomonadota</taxon>
        <taxon>Betaproteobacteria</taxon>
        <taxon>Burkholderiales</taxon>
        <taxon>Comamonadaceae</taxon>
        <taxon>Polaromonas</taxon>
    </lineage>
</organism>
<feature type="signal peptide" evidence="5">
    <location>
        <begin position="1"/>
        <end position="27"/>
    </location>
</feature>
<feature type="chain" id="PRO_5047029395" evidence="5">
    <location>
        <begin position="28"/>
        <end position="352"/>
    </location>
</feature>
<dbReference type="RefSeq" id="WP_371438830.1">
    <property type="nucleotide sequence ID" value="NZ_JBHSRS010000084.1"/>
</dbReference>
<dbReference type="GO" id="GO:0006508">
    <property type="term" value="P:proteolysis"/>
    <property type="evidence" value="ECO:0007669"/>
    <property type="project" value="UniProtKB-KW"/>
</dbReference>
<keyword evidence="2 7" id="KW-0645">Protease</keyword>
<dbReference type="PANTHER" id="PTHR22939:SF129">
    <property type="entry name" value="SERINE PROTEASE HTRA2, MITOCHONDRIAL"/>
    <property type="match status" value="1"/>
</dbReference>
<comment type="similarity">
    <text evidence="1">Belongs to the peptidase S1C family.</text>
</comment>
<evidence type="ECO:0000313" key="8">
    <source>
        <dbReference type="Proteomes" id="UP001596270"/>
    </source>
</evidence>
<evidence type="ECO:0000256" key="3">
    <source>
        <dbReference type="ARBA" id="ARBA00022801"/>
    </source>
</evidence>
<dbReference type="Pfam" id="PF13365">
    <property type="entry name" value="Trypsin_2"/>
    <property type="match status" value="1"/>
</dbReference>
<dbReference type="Gene3D" id="2.30.42.10">
    <property type="match status" value="1"/>
</dbReference>
<reference evidence="8" key="1">
    <citation type="journal article" date="2019" name="Int. J. Syst. Evol. Microbiol.">
        <title>The Global Catalogue of Microorganisms (GCM) 10K type strain sequencing project: providing services to taxonomists for standard genome sequencing and annotation.</title>
        <authorList>
            <consortium name="The Broad Institute Genomics Platform"/>
            <consortium name="The Broad Institute Genome Sequencing Center for Infectious Disease"/>
            <person name="Wu L."/>
            <person name="Ma J."/>
        </authorList>
    </citation>
    <scope>NUCLEOTIDE SEQUENCE [LARGE SCALE GENOMIC DNA]</scope>
    <source>
        <strain evidence="8">CCUG 39402</strain>
    </source>
</reference>
<dbReference type="Proteomes" id="UP001596270">
    <property type="component" value="Unassembled WGS sequence"/>
</dbReference>
<dbReference type="PROSITE" id="PS50106">
    <property type="entry name" value="PDZ"/>
    <property type="match status" value="1"/>
</dbReference>
<accession>A0ABW1U3S0</accession>
<dbReference type="SMART" id="SM00228">
    <property type="entry name" value="PDZ"/>
    <property type="match status" value="1"/>
</dbReference>
<evidence type="ECO:0000313" key="7">
    <source>
        <dbReference type="EMBL" id="MFC6284576.1"/>
    </source>
</evidence>
<dbReference type="InterPro" id="IPR036034">
    <property type="entry name" value="PDZ_sf"/>
</dbReference>
<dbReference type="GO" id="GO:0008233">
    <property type="term" value="F:peptidase activity"/>
    <property type="evidence" value="ECO:0007669"/>
    <property type="project" value="UniProtKB-KW"/>
</dbReference>
<evidence type="ECO:0000256" key="2">
    <source>
        <dbReference type="ARBA" id="ARBA00022670"/>
    </source>
</evidence>
<sequence>MRASSLWLFVALPLALGALAPSSAATASPSSVQATMDAMNRANAAVVGIQVTAIEDARSAESLGLNRTGSGVVIATDGLVLTIGYLILEAEQIEIVTQDNKVLPAMAVAYDIATGFGLVKPLLPLRGVAPVKLGSVRDLTPGEPLMAATGASGGGINDADGGVSMTQLVSLRPFSGAWEYHLDTALFTSPPVSSGRGNHSGAPLFNQKGELVGIGSLLVLDAAGDNRRMPGNMFVPVDLLKPILLELRQSGSSRQSHRPWLGLTSSDRSGRVQILRIAADSPAEDAGLQPGVVVLAVDGSEVSTLEAFYKKLWAHAAPNEPIRLTVLQDSEVKTIVLKPQDRMLMLKKPSGI</sequence>
<protein>
    <submittedName>
        <fullName evidence="7">S1C family serine protease</fullName>
        <ecNumber evidence="7">3.4.21.-</ecNumber>
    </submittedName>
</protein>
<keyword evidence="5" id="KW-0732">Signal</keyword>
<dbReference type="SUPFAM" id="SSF50494">
    <property type="entry name" value="Trypsin-like serine proteases"/>
    <property type="match status" value="1"/>
</dbReference>
<dbReference type="Pfam" id="PF13180">
    <property type="entry name" value="PDZ_2"/>
    <property type="match status" value="1"/>
</dbReference>
<evidence type="ECO:0000259" key="6">
    <source>
        <dbReference type="PROSITE" id="PS50106"/>
    </source>
</evidence>
<comment type="caution">
    <text evidence="7">The sequence shown here is derived from an EMBL/GenBank/DDBJ whole genome shotgun (WGS) entry which is preliminary data.</text>
</comment>
<dbReference type="InterPro" id="IPR009003">
    <property type="entry name" value="Peptidase_S1_PA"/>
</dbReference>
<dbReference type="Gene3D" id="2.40.10.120">
    <property type="match status" value="1"/>
</dbReference>